<dbReference type="CDD" id="cd16461">
    <property type="entry name" value="RING-H2_EL5-like"/>
    <property type="match status" value="1"/>
</dbReference>
<dbReference type="InterPro" id="IPR001841">
    <property type="entry name" value="Znf_RING"/>
</dbReference>
<dbReference type="KEGG" id="mcha:111023985"/>
<dbReference type="InterPro" id="IPR013083">
    <property type="entry name" value="Znf_RING/FYVE/PHD"/>
</dbReference>
<dbReference type="InterPro" id="IPR044600">
    <property type="entry name" value="ATL1/ATL16-like"/>
</dbReference>
<keyword evidence="13" id="KW-1185">Reference proteome</keyword>
<dbReference type="PANTHER" id="PTHR46913">
    <property type="entry name" value="RING-H2 FINGER PROTEIN ATL16"/>
    <property type="match status" value="1"/>
</dbReference>
<evidence type="ECO:0000256" key="1">
    <source>
        <dbReference type="ARBA" id="ARBA00000900"/>
    </source>
</evidence>
<dbReference type="SMART" id="SM00184">
    <property type="entry name" value="RING"/>
    <property type="match status" value="1"/>
</dbReference>
<evidence type="ECO:0000313" key="14">
    <source>
        <dbReference type="RefSeq" id="XP_022157225.1"/>
    </source>
</evidence>
<evidence type="ECO:0000256" key="5">
    <source>
        <dbReference type="ARBA" id="ARBA00022723"/>
    </source>
</evidence>
<reference evidence="14" key="1">
    <citation type="submission" date="2025-08" db="UniProtKB">
        <authorList>
            <consortium name="RefSeq"/>
        </authorList>
    </citation>
    <scope>IDENTIFICATION</scope>
    <source>
        <strain evidence="14">OHB3-1</strain>
    </source>
</reference>
<keyword evidence="4" id="KW-0808">Transferase</keyword>
<evidence type="ECO:0000259" key="12">
    <source>
        <dbReference type="PROSITE" id="PS50089"/>
    </source>
</evidence>
<keyword evidence="6 9" id="KW-0863">Zinc-finger</keyword>
<dbReference type="OrthoDB" id="8062037at2759"/>
<dbReference type="Gene3D" id="3.30.40.10">
    <property type="entry name" value="Zinc/RING finger domain, C3HC4 (zinc finger)"/>
    <property type="match status" value="1"/>
</dbReference>
<sequence>MAYDHLDPSREYPDASGPGPVSRPAPELKVYQFFVFCIPILCTFILLFLFYLLYLRRRRADWASIRMRTSPLNNNDISTESEAGLKKEFREMLPIIVYNETFSVTDTQCSVCLGEYKTEDKLQRIPSCGHVFHMDCIDHWLSNHATCPLCRLSVLSPSKPPHIQVDIGLRSSNERESNQESPQQGNQTHQQTRPPV</sequence>
<keyword evidence="8" id="KW-0862">Zinc</keyword>
<name>A0A6J1DSI5_MOMCH</name>
<comment type="catalytic activity">
    <reaction evidence="1">
        <text>S-ubiquitinyl-[E2 ubiquitin-conjugating enzyme]-L-cysteine + [acceptor protein]-L-lysine = [E2 ubiquitin-conjugating enzyme]-L-cysteine + N(6)-ubiquitinyl-[acceptor protein]-L-lysine.</text>
        <dbReference type="EC" id="2.3.2.27"/>
    </reaction>
</comment>
<evidence type="ECO:0000256" key="6">
    <source>
        <dbReference type="ARBA" id="ARBA00022771"/>
    </source>
</evidence>
<comment type="pathway">
    <text evidence="2">Protein modification; protein ubiquitination.</text>
</comment>
<dbReference type="GeneID" id="111023985"/>
<feature type="transmembrane region" description="Helical" evidence="11">
    <location>
        <begin position="30"/>
        <end position="54"/>
    </location>
</feature>
<feature type="compositionally biased region" description="Polar residues" evidence="10">
    <location>
        <begin position="185"/>
        <end position="196"/>
    </location>
</feature>
<evidence type="ECO:0000256" key="9">
    <source>
        <dbReference type="PROSITE-ProRule" id="PRU00175"/>
    </source>
</evidence>
<organism evidence="13 14">
    <name type="scientific">Momordica charantia</name>
    <name type="common">Bitter gourd</name>
    <name type="synonym">Balsam pear</name>
    <dbReference type="NCBI Taxonomy" id="3673"/>
    <lineage>
        <taxon>Eukaryota</taxon>
        <taxon>Viridiplantae</taxon>
        <taxon>Streptophyta</taxon>
        <taxon>Embryophyta</taxon>
        <taxon>Tracheophyta</taxon>
        <taxon>Spermatophyta</taxon>
        <taxon>Magnoliopsida</taxon>
        <taxon>eudicotyledons</taxon>
        <taxon>Gunneridae</taxon>
        <taxon>Pentapetalae</taxon>
        <taxon>rosids</taxon>
        <taxon>fabids</taxon>
        <taxon>Cucurbitales</taxon>
        <taxon>Cucurbitaceae</taxon>
        <taxon>Momordiceae</taxon>
        <taxon>Momordica</taxon>
    </lineage>
</organism>
<keyword evidence="5" id="KW-0479">Metal-binding</keyword>
<evidence type="ECO:0000256" key="10">
    <source>
        <dbReference type="SAM" id="MobiDB-lite"/>
    </source>
</evidence>
<keyword evidence="11" id="KW-0812">Transmembrane</keyword>
<evidence type="ECO:0000256" key="4">
    <source>
        <dbReference type="ARBA" id="ARBA00022679"/>
    </source>
</evidence>
<dbReference type="AlphaFoldDB" id="A0A6J1DSI5"/>
<proteinExistence type="predicted"/>
<gene>
    <name evidence="14" type="primary">LOC111023985</name>
</gene>
<feature type="region of interest" description="Disordered" evidence="10">
    <location>
        <begin position="1"/>
        <end position="20"/>
    </location>
</feature>
<keyword evidence="11" id="KW-0472">Membrane</keyword>
<accession>A0A6J1DSI5</accession>
<dbReference type="Proteomes" id="UP000504603">
    <property type="component" value="Unplaced"/>
</dbReference>
<feature type="region of interest" description="Disordered" evidence="10">
    <location>
        <begin position="170"/>
        <end position="196"/>
    </location>
</feature>
<evidence type="ECO:0000256" key="2">
    <source>
        <dbReference type="ARBA" id="ARBA00004906"/>
    </source>
</evidence>
<keyword evidence="7" id="KW-0833">Ubl conjugation pathway</keyword>
<evidence type="ECO:0000313" key="13">
    <source>
        <dbReference type="Proteomes" id="UP000504603"/>
    </source>
</evidence>
<dbReference type="Pfam" id="PF13639">
    <property type="entry name" value="zf-RING_2"/>
    <property type="match status" value="1"/>
</dbReference>
<evidence type="ECO:0000256" key="8">
    <source>
        <dbReference type="ARBA" id="ARBA00022833"/>
    </source>
</evidence>
<dbReference type="GO" id="GO:0016567">
    <property type="term" value="P:protein ubiquitination"/>
    <property type="evidence" value="ECO:0007669"/>
    <property type="project" value="InterPro"/>
</dbReference>
<dbReference type="EC" id="2.3.2.27" evidence="3"/>
<evidence type="ECO:0000256" key="11">
    <source>
        <dbReference type="SAM" id="Phobius"/>
    </source>
</evidence>
<evidence type="ECO:0000256" key="3">
    <source>
        <dbReference type="ARBA" id="ARBA00012483"/>
    </source>
</evidence>
<keyword evidence="11" id="KW-1133">Transmembrane helix</keyword>
<dbReference type="GO" id="GO:0061630">
    <property type="term" value="F:ubiquitin protein ligase activity"/>
    <property type="evidence" value="ECO:0007669"/>
    <property type="project" value="UniProtKB-EC"/>
</dbReference>
<dbReference type="PROSITE" id="PS50089">
    <property type="entry name" value="ZF_RING_2"/>
    <property type="match status" value="1"/>
</dbReference>
<protein>
    <recommendedName>
        <fullName evidence="3">RING-type E3 ubiquitin transferase</fullName>
        <ecNumber evidence="3">2.3.2.27</ecNumber>
    </recommendedName>
</protein>
<dbReference type="PANTHER" id="PTHR46913:SF23">
    <property type="entry name" value="E3 UBIQUITIN-PROTEIN LIGASE RHA4A-RELATED"/>
    <property type="match status" value="1"/>
</dbReference>
<dbReference type="GO" id="GO:0008270">
    <property type="term" value="F:zinc ion binding"/>
    <property type="evidence" value="ECO:0007669"/>
    <property type="project" value="UniProtKB-KW"/>
</dbReference>
<evidence type="ECO:0000256" key="7">
    <source>
        <dbReference type="ARBA" id="ARBA00022786"/>
    </source>
</evidence>
<feature type="compositionally biased region" description="Basic and acidic residues" evidence="10">
    <location>
        <begin position="1"/>
        <end position="13"/>
    </location>
</feature>
<dbReference type="RefSeq" id="XP_022157225.1">
    <property type="nucleotide sequence ID" value="XM_022301533.1"/>
</dbReference>
<feature type="domain" description="RING-type" evidence="12">
    <location>
        <begin position="109"/>
        <end position="151"/>
    </location>
</feature>
<dbReference type="SUPFAM" id="SSF57850">
    <property type="entry name" value="RING/U-box"/>
    <property type="match status" value="1"/>
</dbReference>